<dbReference type="Proteomes" id="UP000663903">
    <property type="component" value="Chromosome"/>
</dbReference>
<dbReference type="GO" id="GO:0008710">
    <property type="term" value="F:8-amino-7-oxononanoate synthase activity"/>
    <property type="evidence" value="ECO:0007669"/>
    <property type="project" value="UniProtKB-UniRule"/>
</dbReference>
<evidence type="ECO:0000256" key="4">
    <source>
        <dbReference type="ARBA" id="ARBA00022898"/>
    </source>
</evidence>
<dbReference type="Gene3D" id="3.90.1150.10">
    <property type="entry name" value="Aspartate Aminotransferase, domain 1"/>
    <property type="match status" value="1"/>
</dbReference>
<protein>
    <recommendedName>
        <fullName evidence="5">8-amino-7-oxononanoate synthase</fullName>
        <shortName evidence="5">AONS</shortName>
        <ecNumber evidence="5">2.3.1.47</ecNumber>
    </recommendedName>
    <alternativeName>
        <fullName evidence="5">7-keto-8-amino-pelargonic acid synthase</fullName>
        <shortName evidence="5">7-KAP synthase</shortName>
        <shortName evidence="5">KAPA synthase</shortName>
    </alternativeName>
    <alternativeName>
        <fullName evidence="5">8-amino-7-ketopelargonate synthase</fullName>
    </alternativeName>
</protein>
<dbReference type="InterPro" id="IPR015422">
    <property type="entry name" value="PyrdxlP-dep_Trfase_small"/>
</dbReference>
<dbReference type="InterPro" id="IPR050087">
    <property type="entry name" value="AON_synthase_class-II"/>
</dbReference>
<sequence>MLLEHLQTRLAAQQAQALQRRRRIVAAPCRPHAAVSAPAGVGMAPPQARLAFCSNDYLGLAAHPLLAGAWAEGAARHGVGSGGSALIGGHSPVHAALEERLALTQAAHVPQAKALVFGSGFMANLAVVSALADASTTFFSEALNHASLIDGLRLARAGRAQVQVFAHADTQALEALLAQCTQPIKIIVTDAVFSMDGDLAPLADWLALAERHDAWLLLDDAHGFGVLGAQGRGVLEHLGLRSQRLIYVGTLSKAAGQQGGFVVAHRVVIDWLVQAARPYIYTTAMPPAQAHALLVGMDLIEGAEGQQRRAHLRALIGHWRAAMQARLTHLPGVATSEGWRLLPSATPIQPLVVGQSDAALALSAWLDAVGLWVPAIRPPTVPAGQARLRIALSAAHTLADVDRLVTALAQARGGADWCAEPAEACGSAA</sequence>
<comment type="pathway">
    <text evidence="5">Cofactor biosynthesis; biotin biosynthesis.</text>
</comment>
<organism evidence="7 8">
    <name type="scientific">Ottowia testudinis</name>
    <dbReference type="NCBI Taxonomy" id="2816950"/>
    <lineage>
        <taxon>Bacteria</taxon>
        <taxon>Pseudomonadati</taxon>
        <taxon>Pseudomonadota</taxon>
        <taxon>Betaproteobacteria</taxon>
        <taxon>Burkholderiales</taxon>
        <taxon>Comamonadaceae</taxon>
        <taxon>Ottowia</taxon>
    </lineage>
</organism>
<gene>
    <name evidence="5" type="primary">bioF</name>
    <name evidence="7" type="ORF">J1M35_03160</name>
</gene>
<feature type="binding site" evidence="5">
    <location>
        <position position="145"/>
    </location>
    <ligand>
        <name>substrate</name>
    </ligand>
</feature>
<comment type="catalytic activity">
    <reaction evidence="5">
        <text>6-carboxyhexanoyl-[ACP] + L-alanine + H(+) = (8S)-8-amino-7-oxononanoate + holo-[ACP] + CO2</text>
        <dbReference type="Rhea" id="RHEA:42288"/>
        <dbReference type="Rhea" id="RHEA-COMP:9685"/>
        <dbReference type="Rhea" id="RHEA-COMP:9955"/>
        <dbReference type="ChEBI" id="CHEBI:15378"/>
        <dbReference type="ChEBI" id="CHEBI:16526"/>
        <dbReference type="ChEBI" id="CHEBI:57972"/>
        <dbReference type="ChEBI" id="CHEBI:64479"/>
        <dbReference type="ChEBI" id="CHEBI:78846"/>
        <dbReference type="ChEBI" id="CHEBI:149468"/>
        <dbReference type="EC" id="2.3.1.47"/>
    </reaction>
</comment>
<dbReference type="InterPro" id="IPR015421">
    <property type="entry name" value="PyrdxlP-dep_Trfase_major"/>
</dbReference>
<dbReference type="KEGG" id="otd:J1M35_03160"/>
<feature type="binding site" evidence="5">
    <location>
        <position position="250"/>
    </location>
    <ligand>
        <name>pyridoxal 5'-phosphate</name>
        <dbReference type="ChEBI" id="CHEBI:597326"/>
    </ligand>
</feature>
<dbReference type="Gene3D" id="3.40.640.10">
    <property type="entry name" value="Type I PLP-dependent aspartate aminotransferase-like (Major domain)"/>
    <property type="match status" value="1"/>
</dbReference>
<dbReference type="InterPro" id="IPR004839">
    <property type="entry name" value="Aminotransferase_I/II_large"/>
</dbReference>
<keyword evidence="8" id="KW-1185">Reference proteome</keyword>
<evidence type="ECO:0000256" key="2">
    <source>
        <dbReference type="ARBA" id="ARBA00022679"/>
    </source>
</evidence>
<dbReference type="InterPro" id="IPR022834">
    <property type="entry name" value="AONS_Proteobacteria"/>
</dbReference>
<dbReference type="SUPFAM" id="SSF53383">
    <property type="entry name" value="PLP-dependent transferases"/>
    <property type="match status" value="1"/>
</dbReference>
<evidence type="ECO:0000313" key="7">
    <source>
        <dbReference type="EMBL" id="QTD45930.1"/>
    </source>
</evidence>
<comment type="subunit">
    <text evidence="5">Homodimer.</text>
</comment>
<dbReference type="PANTHER" id="PTHR13693">
    <property type="entry name" value="CLASS II AMINOTRANSFERASE/8-AMINO-7-OXONONANOATE SYNTHASE"/>
    <property type="match status" value="1"/>
</dbReference>
<keyword evidence="4 5" id="KW-0663">Pyridoxal phosphate</keyword>
<comment type="function">
    <text evidence="5">Catalyzes the decarboxylative condensation of pimeloyl-[acyl-carrier protein] and L-alanine to produce 8-amino-7-oxononanoate (AON), [acyl-carrier protein], and carbon dioxide.</text>
</comment>
<dbReference type="CDD" id="cd06454">
    <property type="entry name" value="KBL_like"/>
    <property type="match status" value="1"/>
</dbReference>
<proteinExistence type="inferred from homology"/>
<dbReference type="GO" id="GO:0030170">
    <property type="term" value="F:pyridoxal phosphate binding"/>
    <property type="evidence" value="ECO:0007669"/>
    <property type="project" value="UniProtKB-UniRule"/>
</dbReference>
<dbReference type="EMBL" id="CP071796">
    <property type="protein sequence ID" value="QTD45930.1"/>
    <property type="molecule type" value="Genomic_DNA"/>
</dbReference>
<comment type="cofactor">
    <cofactor evidence="1 5">
        <name>pyridoxal 5'-phosphate</name>
        <dbReference type="ChEBI" id="CHEBI:597326"/>
    </cofactor>
</comment>
<feature type="binding site" evidence="5">
    <location>
        <begin position="120"/>
        <end position="121"/>
    </location>
    <ligand>
        <name>pyridoxal 5'-phosphate</name>
        <dbReference type="ChEBI" id="CHEBI:597326"/>
    </ligand>
</feature>
<evidence type="ECO:0000256" key="3">
    <source>
        <dbReference type="ARBA" id="ARBA00022756"/>
    </source>
</evidence>
<keyword evidence="3 5" id="KW-0093">Biotin biosynthesis</keyword>
<feature type="binding site" evidence="5">
    <location>
        <position position="380"/>
    </location>
    <ligand>
        <name>substrate</name>
    </ligand>
</feature>
<comment type="similarity">
    <text evidence="5">Belongs to the class-II pyridoxal-phosphate-dependent aminotransferase family. BioF subfamily.</text>
</comment>
<evidence type="ECO:0000313" key="8">
    <source>
        <dbReference type="Proteomes" id="UP000663903"/>
    </source>
</evidence>
<feature type="binding site" evidence="5">
    <location>
        <position position="194"/>
    </location>
    <ligand>
        <name>pyridoxal 5'-phosphate</name>
        <dbReference type="ChEBI" id="CHEBI:597326"/>
    </ligand>
</feature>
<evidence type="ECO:0000259" key="6">
    <source>
        <dbReference type="Pfam" id="PF00155"/>
    </source>
</evidence>
<dbReference type="RefSeq" id="WP_208009759.1">
    <property type="nucleotide sequence ID" value="NZ_CP071796.1"/>
</dbReference>
<evidence type="ECO:0000256" key="5">
    <source>
        <dbReference type="HAMAP-Rule" id="MF_01693"/>
    </source>
</evidence>
<dbReference type="Pfam" id="PF00155">
    <property type="entry name" value="Aminotran_1_2"/>
    <property type="match status" value="1"/>
</dbReference>
<feature type="modified residue" description="N6-(pyridoxal phosphate)lysine" evidence="5">
    <location>
        <position position="253"/>
    </location>
</feature>
<dbReference type="PANTHER" id="PTHR13693:SF100">
    <property type="entry name" value="8-AMINO-7-OXONONANOATE SYNTHASE"/>
    <property type="match status" value="1"/>
</dbReference>
<dbReference type="InterPro" id="IPR015424">
    <property type="entry name" value="PyrdxlP-dep_Trfase"/>
</dbReference>
<feature type="domain" description="Aminotransferase class I/classII large" evidence="6">
    <location>
        <begin position="51"/>
        <end position="408"/>
    </location>
</feature>
<name>A0A975H429_9BURK</name>
<feature type="binding site" evidence="5">
    <location>
        <position position="20"/>
    </location>
    <ligand>
        <name>substrate</name>
    </ligand>
</feature>
<dbReference type="EC" id="2.3.1.47" evidence="5"/>
<reference evidence="7" key="1">
    <citation type="submission" date="2021-03" db="EMBL/GenBank/DDBJ databases">
        <title>Ottowia sp. 27C isolated from the cloaca of a Giant Asian pond turtle (Heosemys grandis).</title>
        <authorList>
            <person name="Spergser J."/>
            <person name="Busse H.-J."/>
        </authorList>
    </citation>
    <scope>NUCLEOTIDE SEQUENCE</scope>
    <source>
        <strain evidence="7">27C</strain>
    </source>
</reference>
<accession>A0A975H429</accession>
<keyword evidence="2 5" id="KW-0808">Transferase</keyword>
<dbReference type="GO" id="GO:0009102">
    <property type="term" value="P:biotin biosynthetic process"/>
    <property type="evidence" value="ECO:0007669"/>
    <property type="project" value="UniProtKB-UniRule"/>
</dbReference>
<evidence type="ECO:0000256" key="1">
    <source>
        <dbReference type="ARBA" id="ARBA00001933"/>
    </source>
</evidence>
<feature type="binding site" evidence="5">
    <location>
        <position position="222"/>
    </location>
    <ligand>
        <name>pyridoxal 5'-phosphate</name>
        <dbReference type="ChEBI" id="CHEBI:597326"/>
    </ligand>
</feature>
<dbReference type="AlphaFoldDB" id="A0A975H429"/>
<dbReference type="HAMAP" id="MF_01693">
    <property type="entry name" value="BioF_aminotrans_2"/>
    <property type="match status" value="1"/>
</dbReference>